<reference evidence="1 2" key="1">
    <citation type="submission" date="2021-04" db="EMBL/GenBank/DDBJ databases">
        <authorList>
            <person name="Bliznina A."/>
        </authorList>
    </citation>
    <scope>NUCLEOTIDE SEQUENCE [LARGE SCALE GENOMIC DNA]</scope>
</reference>
<sequence>MQFFIQDVNYEHKWIRSAPAIGLSSGALLTIGGYDYDKYGRLDEIWKLYNDVWSLVGYLAQAVDTSSVLLVEDSSYVFPRYGDQGLQIQRINLDSDEQILSTDLLGDQRAKVYYPILFVTYVDFCSSGN</sequence>
<accession>A0ABN7TC59</accession>
<keyword evidence="2" id="KW-1185">Reference proteome</keyword>
<proteinExistence type="predicted"/>
<dbReference type="Proteomes" id="UP001158576">
    <property type="component" value="Chromosome 2"/>
</dbReference>
<dbReference type="SUPFAM" id="SSF117281">
    <property type="entry name" value="Kelch motif"/>
    <property type="match status" value="1"/>
</dbReference>
<name>A0ABN7TC59_OIKDI</name>
<evidence type="ECO:0000313" key="2">
    <source>
        <dbReference type="Proteomes" id="UP001158576"/>
    </source>
</evidence>
<gene>
    <name evidence="1" type="ORF">OKIOD_LOCUS17141</name>
</gene>
<dbReference type="EMBL" id="OU015567">
    <property type="protein sequence ID" value="CAG5114317.1"/>
    <property type="molecule type" value="Genomic_DNA"/>
</dbReference>
<organism evidence="1 2">
    <name type="scientific">Oikopleura dioica</name>
    <name type="common">Tunicate</name>
    <dbReference type="NCBI Taxonomy" id="34765"/>
    <lineage>
        <taxon>Eukaryota</taxon>
        <taxon>Metazoa</taxon>
        <taxon>Chordata</taxon>
        <taxon>Tunicata</taxon>
        <taxon>Appendicularia</taxon>
        <taxon>Copelata</taxon>
        <taxon>Oikopleuridae</taxon>
        <taxon>Oikopleura</taxon>
    </lineage>
</organism>
<evidence type="ECO:0000313" key="1">
    <source>
        <dbReference type="EMBL" id="CAG5114317.1"/>
    </source>
</evidence>
<dbReference type="InterPro" id="IPR015915">
    <property type="entry name" value="Kelch-typ_b-propeller"/>
</dbReference>
<protein>
    <submittedName>
        <fullName evidence="1">Oidioi.mRNA.OKI2018_I69.chr2.g8376.t1.cds</fullName>
    </submittedName>
</protein>